<feature type="domain" description="Ribulose-1,5-bisphosphate carboxylase small subunit N-terminal" evidence="1">
    <location>
        <begin position="2"/>
        <end position="43"/>
    </location>
</feature>
<protein>
    <recommendedName>
        <fullName evidence="1">Ribulose-1,5-bisphosphate carboxylase small subunit N-terminal domain-containing protein</fullName>
    </recommendedName>
</protein>
<organism evidence="2 3">
    <name type="scientific">Lithospermum erythrorhizon</name>
    <name type="common">Purple gromwell</name>
    <name type="synonym">Lithospermum officinale var. erythrorhizon</name>
    <dbReference type="NCBI Taxonomy" id="34254"/>
    <lineage>
        <taxon>Eukaryota</taxon>
        <taxon>Viridiplantae</taxon>
        <taxon>Streptophyta</taxon>
        <taxon>Embryophyta</taxon>
        <taxon>Tracheophyta</taxon>
        <taxon>Spermatophyta</taxon>
        <taxon>Magnoliopsida</taxon>
        <taxon>eudicotyledons</taxon>
        <taxon>Gunneridae</taxon>
        <taxon>Pentapetalae</taxon>
        <taxon>asterids</taxon>
        <taxon>lamiids</taxon>
        <taxon>Boraginales</taxon>
        <taxon>Boraginaceae</taxon>
        <taxon>Boraginoideae</taxon>
        <taxon>Lithospermeae</taxon>
        <taxon>Lithospermum</taxon>
    </lineage>
</organism>
<accession>A0AAV3NRW5</accession>
<dbReference type="PRINTS" id="PR00152">
    <property type="entry name" value="RUBISCOSMALL"/>
</dbReference>
<comment type="caution">
    <text evidence="2">The sequence shown here is derived from an EMBL/GenBank/DDBJ whole genome shotgun (WGS) entry which is preliminary data.</text>
</comment>
<dbReference type="AlphaFoldDB" id="A0AAV3NRW5"/>
<evidence type="ECO:0000313" key="2">
    <source>
        <dbReference type="EMBL" id="GAA0141231.1"/>
    </source>
</evidence>
<proteinExistence type="predicted"/>
<evidence type="ECO:0000259" key="1">
    <source>
        <dbReference type="Pfam" id="PF12338"/>
    </source>
</evidence>
<sequence>MASSVMSIAAVASINKATPTQASMLAPFNGLKSTTSFPTSRKTSDITTIASNGAKFSACRASFDIWGPCGNIENVSF</sequence>
<evidence type="ECO:0000313" key="3">
    <source>
        <dbReference type="Proteomes" id="UP001454036"/>
    </source>
</evidence>
<keyword evidence="3" id="KW-1185">Reference proteome</keyword>
<dbReference type="EMBL" id="BAABME010000259">
    <property type="protein sequence ID" value="GAA0141231.1"/>
    <property type="molecule type" value="Genomic_DNA"/>
</dbReference>
<dbReference type="Pfam" id="PF12338">
    <property type="entry name" value="RbcS"/>
    <property type="match status" value="1"/>
</dbReference>
<dbReference type="Proteomes" id="UP001454036">
    <property type="component" value="Unassembled WGS sequence"/>
</dbReference>
<reference evidence="2 3" key="1">
    <citation type="submission" date="2024-01" db="EMBL/GenBank/DDBJ databases">
        <title>The complete chloroplast genome sequence of Lithospermum erythrorhizon: insights into the phylogenetic relationship among Boraginaceae species and the maternal lineages of purple gromwells.</title>
        <authorList>
            <person name="Okada T."/>
            <person name="Watanabe K."/>
        </authorList>
    </citation>
    <scope>NUCLEOTIDE SEQUENCE [LARGE SCALE GENOMIC DNA]</scope>
</reference>
<dbReference type="InterPro" id="IPR024681">
    <property type="entry name" value="RuBisCO_ssu"/>
</dbReference>
<name>A0AAV3NRW5_LITER</name>
<dbReference type="InterPro" id="IPR024680">
    <property type="entry name" value="RuBisCO_ssu_N"/>
</dbReference>
<gene>
    <name evidence="2" type="ORF">LIER_02423</name>
</gene>